<feature type="compositionally biased region" description="Low complexity" evidence="1">
    <location>
        <begin position="249"/>
        <end position="261"/>
    </location>
</feature>
<protein>
    <submittedName>
        <fullName evidence="2">Uncharacterized protein</fullName>
    </submittedName>
</protein>
<evidence type="ECO:0000313" key="2">
    <source>
        <dbReference type="EMBL" id="GFR44244.1"/>
    </source>
</evidence>
<evidence type="ECO:0000313" key="3">
    <source>
        <dbReference type="Proteomes" id="UP001054857"/>
    </source>
</evidence>
<feature type="region of interest" description="Disordered" evidence="1">
    <location>
        <begin position="336"/>
        <end position="360"/>
    </location>
</feature>
<feature type="compositionally biased region" description="Low complexity" evidence="1">
    <location>
        <begin position="271"/>
        <end position="280"/>
    </location>
</feature>
<organism evidence="2 3">
    <name type="scientific">Astrephomene gubernaculifera</name>
    <dbReference type="NCBI Taxonomy" id="47775"/>
    <lineage>
        <taxon>Eukaryota</taxon>
        <taxon>Viridiplantae</taxon>
        <taxon>Chlorophyta</taxon>
        <taxon>core chlorophytes</taxon>
        <taxon>Chlorophyceae</taxon>
        <taxon>CS clade</taxon>
        <taxon>Chlamydomonadales</taxon>
        <taxon>Astrephomenaceae</taxon>
        <taxon>Astrephomene</taxon>
    </lineage>
</organism>
<feature type="compositionally biased region" description="Low complexity" evidence="1">
    <location>
        <begin position="171"/>
        <end position="207"/>
    </location>
</feature>
<name>A0AAD3DNA9_9CHLO</name>
<gene>
    <name evidence="2" type="ORF">Agub_g5445</name>
</gene>
<evidence type="ECO:0000256" key="1">
    <source>
        <dbReference type="SAM" id="MobiDB-lite"/>
    </source>
</evidence>
<sequence>MRKRALRLLLMGPRGYCWRRSSLHLSPEAPAPKPNSAASVSLTSASHRRTLFPLPHGEQHPRHLPPPRGPTSRPTHLHLHSRNPHPSPLATSTNPGGPLVGDARLRVGPPRLPISTQQASSGAAGVTTTTTTITPRLTSACRAGSLHAAGLSDTLLALHAPPHLSHRRGLSRVSEQARSSGSSSSSRRAAEDMSAAAAGAGAGATAPPAKPPPRGLFRDRSPAPHNGTSPNHAKAPSVSRRPPPPSQPQPQQQPQQQHRGAPSGGGGNGGDSSRPPSSKPFRPDPRKQRPQPLPPLRSLPHLAALLPPLRAAAVLREETRRREVGNQLADWLAQHHPCHHRCSSKGEDEAKSRGVPRGEV</sequence>
<feature type="non-terminal residue" evidence="2">
    <location>
        <position position="360"/>
    </location>
</feature>
<dbReference type="EMBL" id="BMAR01000007">
    <property type="protein sequence ID" value="GFR44244.1"/>
    <property type="molecule type" value="Genomic_DNA"/>
</dbReference>
<feature type="region of interest" description="Disordered" evidence="1">
    <location>
        <begin position="165"/>
        <end position="301"/>
    </location>
</feature>
<reference evidence="2 3" key="1">
    <citation type="journal article" date="2021" name="Sci. Rep.">
        <title>Genome sequencing of the multicellular alga Astrephomene provides insights into convergent evolution of germ-soma differentiation.</title>
        <authorList>
            <person name="Yamashita S."/>
            <person name="Yamamoto K."/>
            <person name="Matsuzaki R."/>
            <person name="Suzuki S."/>
            <person name="Yamaguchi H."/>
            <person name="Hirooka S."/>
            <person name="Minakuchi Y."/>
            <person name="Miyagishima S."/>
            <person name="Kawachi M."/>
            <person name="Toyoda A."/>
            <person name="Nozaki H."/>
        </authorList>
    </citation>
    <scope>NUCLEOTIDE SEQUENCE [LARGE SCALE GENOMIC DNA]</scope>
    <source>
        <strain evidence="2 3">NIES-4017</strain>
    </source>
</reference>
<comment type="caution">
    <text evidence="2">The sequence shown here is derived from an EMBL/GenBank/DDBJ whole genome shotgun (WGS) entry which is preliminary data.</text>
</comment>
<keyword evidence="3" id="KW-1185">Reference proteome</keyword>
<accession>A0AAD3DNA9</accession>
<feature type="compositionally biased region" description="Basic and acidic residues" evidence="1">
    <location>
        <begin position="344"/>
        <end position="360"/>
    </location>
</feature>
<proteinExistence type="predicted"/>
<feature type="region of interest" description="Disordered" evidence="1">
    <location>
        <begin position="52"/>
        <end position="128"/>
    </location>
</feature>
<dbReference type="AlphaFoldDB" id="A0AAD3DNA9"/>
<dbReference type="Proteomes" id="UP001054857">
    <property type="component" value="Unassembled WGS sequence"/>
</dbReference>